<sequence length="156" mass="16104">MLRKSLILAALATPVAFAGVSHAEDVQVGKLDCDVSSSIGAIVGSKQEASCVFDPSDDGAQTRYLGTITSFGLDVGKVDKGRLIWLVYAPTRGEQGSLEGIYRGVAANASVGIGLGANVLAGDGEHNFSLQPVSIEGEQGLNLAVGVSEFKLRKAL</sequence>
<feature type="chain" id="PRO_5019036853" evidence="1">
    <location>
        <begin position="24"/>
        <end position="156"/>
    </location>
</feature>
<comment type="caution">
    <text evidence="2">The sequence shown here is derived from an EMBL/GenBank/DDBJ whole genome shotgun (WGS) entry which is preliminary data.</text>
</comment>
<gene>
    <name evidence="2" type="ORF">EHI47_07230</name>
</gene>
<protein>
    <submittedName>
        <fullName evidence="2">DUF992 domain-containing protein</fullName>
    </submittedName>
</protein>
<reference evidence="2 3" key="1">
    <citation type="submission" date="2019-01" db="EMBL/GenBank/DDBJ databases">
        <title>RHIZO-ID as a novel technology for direct rhizobia identification.</title>
        <authorList>
            <person name="De Meyer S.E."/>
        </authorList>
    </citation>
    <scope>NUCLEOTIDE SEQUENCE [LARGE SCALE GENOMIC DNA]</scope>
    <source>
        <strain evidence="2 3">WSM448</strain>
    </source>
</reference>
<keyword evidence="1" id="KW-0732">Signal</keyword>
<evidence type="ECO:0000313" key="2">
    <source>
        <dbReference type="EMBL" id="RWX34184.1"/>
    </source>
</evidence>
<proteinExistence type="predicted"/>
<accession>A0A444I7B6</accession>
<organism evidence="2 3">
    <name type="scientific">Rhizobium leguminosarum</name>
    <dbReference type="NCBI Taxonomy" id="384"/>
    <lineage>
        <taxon>Bacteria</taxon>
        <taxon>Pseudomonadati</taxon>
        <taxon>Pseudomonadota</taxon>
        <taxon>Alphaproteobacteria</taxon>
        <taxon>Hyphomicrobiales</taxon>
        <taxon>Rhizobiaceae</taxon>
        <taxon>Rhizobium/Agrobacterium group</taxon>
        <taxon>Rhizobium</taxon>
    </lineage>
</organism>
<dbReference type="InterPro" id="IPR009333">
    <property type="entry name" value="DUF992"/>
</dbReference>
<evidence type="ECO:0000313" key="3">
    <source>
        <dbReference type="Proteomes" id="UP000283817"/>
    </source>
</evidence>
<name>A0A444I7B6_RHILE</name>
<dbReference type="EMBL" id="SBHX01000017">
    <property type="protein sequence ID" value="RWX34184.1"/>
    <property type="molecule type" value="Genomic_DNA"/>
</dbReference>
<dbReference type="Proteomes" id="UP000283817">
    <property type="component" value="Unassembled WGS sequence"/>
</dbReference>
<evidence type="ECO:0000256" key="1">
    <source>
        <dbReference type="SAM" id="SignalP"/>
    </source>
</evidence>
<feature type="signal peptide" evidence="1">
    <location>
        <begin position="1"/>
        <end position="23"/>
    </location>
</feature>
<dbReference type="Pfam" id="PF06186">
    <property type="entry name" value="DUF992"/>
    <property type="match status" value="1"/>
</dbReference>
<dbReference type="RefSeq" id="WP_128410119.1">
    <property type="nucleotide sequence ID" value="NZ_SBHX01000017.1"/>
</dbReference>
<dbReference type="AlphaFoldDB" id="A0A444I7B6"/>